<protein>
    <submittedName>
        <fullName evidence="2">Uncharacterized protein</fullName>
    </submittedName>
</protein>
<keyword evidence="3" id="KW-1185">Reference proteome</keyword>
<comment type="caution">
    <text evidence="2">The sequence shown here is derived from an EMBL/GenBank/DDBJ whole genome shotgun (WGS) entry which is preliminary data.</text>
</comment>
<evidence type="ECO:0000313" key="2">
    <source>
        <dbReference type="EMBL" id="MBS7528814.1"/>
    </source>
</evidence>
<dbReference type="Proteomes" id="UP000746471">
    <property type="component" value="Unassembled WGS sequence"/>
</dbReference>
<feature type="transmembrane region" description="Helical" evidence="1">
    <location>
        <begin position="98"/>
        <end position="117"/>
    </location>
</feature>
<feature type="transmembrane region" description="Helical" evidence="1">
    <location>
        <begin position="6"/>
        <end position="24"/>
    </location>
</feature>
<keyword evidence="1" id="KW-0812">Transmembrane</keyword>
<accession>A0ABS5PW23</accession>
<reference evidence="2 3" key="1">
    <citation type="submission" date="2021-05" db="EMBL/GenBank/DDBJ databases">
        <title>Fusibacter ferrireducens sp. nov., an anaerobic, sulfur- and Fe-reducing bacterium isolated from the mangrove sediment.</title>
        <authorList>
            <person name="Qiu D."/>
        </authorList>
    </citation>
    <scope>NUCLEOTIDE SEQUENCE [LARGE SCALE GENOMIC DNA]</scope>
    <source>
        <strain evidence="2 3">DSM 12116</strain>
    </source>
</reference>
<dbReference type="EMBL" id="JAHBCL010000064">
    <property type="protein sequence ID" value="MBS7528814.1"/>
    <property type="molecule type" value="Genomic_DNA"/>
</dbReference>
<gene>
    <name evidence="2" type="ORF">KHM83_19280</name>
</gene>
<sequence length="156" mass="18280">MKRQFIVMIIVYLLSLYVNFFEAIKYPDVNITVVNFIVSSIFVVFFYKGIVSIREKSNIVNAILLMGIVLSASVNLLSELEIHSLGKLNFVFDILSSLQYPAYVLFVIPLFGFNILFHVQYSIFSYIASAFYFFVYIMRLWSRKHKRLKDNHESFT</sequence>
<keyword evidence="1" id="KW-1133">Transmembrane helix</keyword>
<feature type="transmembrane region" description="Helical" evidence="1">
    <location>
        <begin position="59"/>
        <end position="77"/>
    </location>
</feature>
<proteinExistence type="predicted"/>
<evidence type="ECO:0000256" key="1">
    <source>
        <dbReference type="SAM" id="Phobius"/>
    </source>
</evidence>
<feature type="transmembrane region" description="Helical" evidence="1">
    <location>
        <begin position="31"/>
        <end position="53"/>
    </location>
</feature>
<feature type="transmembrane region" description="Helical" evidence="1">
    <location>
        <begin position="123"/>
        <end position="141"/>
    </location>
</feature>
<organism evidence="2 3">
    <name type="scientific">Fusibacter paucivorans</name>
    <dbReference type="NCBI Taxonomy" id="76009"/>
    <lineage>
        <taxon>Bacteria</taxon>
        <taxon>Bacillati</taxon>
        <taxon>Bacillota</taxon>
        <taxon>Clostridia</taxon>
        <taxon>Eubacteriales</taxon>
        <taxon>Eubacteriales Family XII. Incertae Sedis</taxon>
        <taxon>Fusibacter</taxon>
    </lineage>
</organism>
<name>A0ABS5PW23_9FIRM</name>
<keyword evidence="1" id="KW-0472">Membrane</keyword>
<dbReference type="RefSeq" id="WP_213238669.1">
    <property type="nucleotide sequence ID" value="NZ_JAHBCL010000064.1"/>
</dbReference>
<evidence type="ECO:0000313" key="3">
    <source>
        <dbReference type="Proteomes" id="UP000746471"/>
    </source>
</evidence>